<reference evidence="3" key="1">
    <citation type="submission" date="2016-05" db="EMBL/GenBank/DDBJ databases">
        <authorList>
            <person name="Naeem Raeece"/>
        </authorList>
    </citation>
    <scope>NUCLEOTIDE SEQUENCE [LARGE SCALE GENOMIC DNA]</scope>
</reference>
<sequence>MCSSHFSSVYGVWCDKVCEKICTCAFTHVLVHCTPPKHPHSAHTKKKMPTIYTKREKNCHGTNASENKLPRTHSAGGKTSEV</sequence>
<dbReference type="Proteomes" id="UP000078550">
    <property type="component" value="Unassembled WGS sequence"/>
</dbReference>
<protein>
    <submittedName>
        <fullName evidence="2">Uncharacterized protein</fullName>
    </submittedName>
</protein>
<evidence type="ECO:0000256" key="1">
    <source>
        <dbReference type="SAM" id="MobiDB-lite"/>
    </source>
</evidence>
<organism evidence="2 3">
    <name type="scientific">Plasmodium ovale wallikeri</name>
    <dbReference type="NCBI Taxonomy" id="864142"/>
    <lineage>
        <taxon>Eukaryota</taxon>
        <taxon>Sar</taxon>
        <taxon>Alveolata</taxon>
        <taxon>Apicomplexa</taxon>
        <taxon>Aconoidasida</taxon>
        <taxon>Haemosporida</taxon>
        <taxon>Plasmodiidae</taxon>
        <taxon>Plasmodium</taxon>
        <taxon>Plasmodium (Plasmodium)</taxon>
    </lineage>
</organism>
<accession>A0A1A8YH74</accession>
<evidence type="ECO:0000313" key="3">
    <source>
        <dbReference type="Proteomes" id="UP000078550"/>
    </source>
</evidence>
<dbReference type="EMBL" id="FLRE01000007">
    <property type="protein sequence ID" value="SBT30909.1"/>
    <property type="molecule type" value="Genomic_DNA"/>
</dbReference>
<name>A0A1A8YH74_PLAOA</name>
<gene>
    <name evidence="2" type="ORF">POVWA2_001350</name>
</gene>
<dbReference type="AlphaFoldDB" id="A0A1A8YH74"/>
<evidence type="ECO:0000313" key="2">
    <source>
        <dbReference type="EMBL" id="SBT30909.1"/>
    </source>
</evidence>
<feature type="region of interest" description="Disordered" evidence="1">
    <location>
        <begin position="60"/>
        <end position="82"/>
    </location>
</feature>
<proteinExistence type="predicted"/>